<feature type="compositionally biased region" description="Acidic residues" evidence="1">
    <location>
        <begin position="190"/>
        <end position="200"/>
    </location>
</feature>
<dbReference type="SUPFAM" id="SSF53098">
    <property type="entry name" value="Ribonuclease H-like"/>
    <property type="match status" value="1"/>
</dbReference>
<dbReference type="PANTHER" id="PTHR42648:SF28">
    <property type="entry name" value="TRANSPOSON-ENCODED PROTEIN WITH RIBONUCLEASE H-LIKE AND RETROVIRUS ZINC FINGER-LIKE DOMAINS"/>
    <property type="match status" value="1"/>
</dbReference>
<evidence type="ECO:0000313" key="2">
    <source>
        <dbReference type="EMBL" id="KAI5321184.1"/>
    </source>
</evidence>
<protein>
    <recommendedName>
        <fullName evidence="4">Integrase catalytic domain-containing protein</fullName>
    </recommendedName>
</protein>
<name>A0AAD4VB35_PRUDU</name>
<dbReference type="AlphaFoldDB" id="A0AAD4VB35"/>
<dbReference type="Gene3D" id="3.30.420.10">
    <property type="entry name" value="Ribonuclease H-like superfamily/Ribonuclease H"/>
    <property type="match status" value="1"/>
</dbReference>
<dbReference type="EMBL" id="JAJFAZ020000006">
    <property type="protein sequence ID" value="KAI5321184.1"/>
    <property type="molecule type" value="Genomic_DNA"/>
</dbReference>
<feature type="region of interest" description="Disordered" evidence="1">
    <location>
        <begin position="177"/>
        <end position="213"/>
    </location>
</feature>
<evidence type="ECO:0000256" key="1">
    <source>
        <dbReference type="SAM" id="MobiDB-lite"/>
    </source>
</evidence>
<dbReference type="PANTHER" id="PTHR42648">
    <property type="entry name" value="TRANSPOSASE, PUTATIVE-RELATED"/>
    <property type="match status" value="1"/>
</dbReference>
<dbReference type="InterPro" id="IPR036397">
    <property type="entry name" value="RNaseH_sf"/>
</dbReference>
<dbReference type="InterPro" id="IPR039537">
    <property type="entry name" value="Retrotran_Ty1/copia-like"/>
</dbReference>
<dbReference type="GO" id="GO:0003676">
    <property type="term" value="F:nucleic acid binding"/>
    <property type="evidence" value="ECO:0007669"/>
    <property type="project" value="InterPro"/>
</dbReference>
<keyword evidence="3" id="KW-1185">Reference proteome</keyword>
<comment type="caution">
    <text evidence="2">The sequence shown here is derived from an EMBL/GenBank/DDBJ whole genome shotgun (WGS) entry which is preliminary data.</text>
</comment>
<organism evidence="2 3">
    <name type="scientific">Prunus dulcis</name>
    <name type="common">Almond</name>
    <name type="synonym">Amygdalus dulcis</name>
    <dbReference type="NCBI Taxonomy" id="3755"/>
    <lineage>
        <taxon>Eukaryota</taxon>
        <taxon>Viridiplantae</taxon>
        <taxon>Streptophyta</taxon>
        <taxon>Embryophyta</taxon>
        <taxon>Tracheophyta</taxon>
        <taxon>Spermatophyta</taxon>
        <taxon>Magnoliopsida</taxon>
        <taxon>eudicotyledons</taxon>
        <taxon>Gunneridae</taxon>
        <taxon>Pentapetalae</taxon>
        <taxon>rosids</taxon>
        <taxon>fabids</taxon>
        <taxon>Rosales</taxon>
        <taxon>Rosaceae</taxon>
        <taxon>Amygdaloideae</taxon>
        <taxon>Amygdaleae</taxon>
        <taxon>Prunus</taxon>
    </lineage>
</organism>
<gene>
    <name evidence="2" type="ORF">L3X38_030255</name>
</gene>
<dbReference type="Proteomes" id="UP001054821">
    <property type="component" value="Chromosome 6"/>
</dbReference>
<evidence type="ECO:0000313" key="3">
    <source>
        <dbReference type="Proteomes" id="UP001054821"/>
    </source>
</evidence>
<sequence>MGDNSIVGAVVAASANLCISDSIPGTGSNTWIIDIGASDHITYDAKFFDELSSNTRDPYITSANGLPYPITMSTQFHAQVKVFRSDNGGEYVNNTLASFFRAQGIIHQKTTLFAPQQNDTVLGKKTTCLTEASDRSPISEDETCGLCEEATDRHFELDRSPISGNEAGALDIEMTGHTEASDQSPVSENNDNDFCMDEFDAIPPCPSSAPIYS</sequence>
<accession>A0AAD4VB35</accession>
<evidence type="ECO:0008006" key="4">
    <source>
        <dbReference type="Google" id="ProtNLM"/>
    </source>
</evidence>
<proteinExistence type="predicted"/>
<dbReference type="InterPro" id="IPR012337">
    <property type="entry name" value="RNaseH-like_sf"/>
</dbReference>
<reference evidence="2 3" key="1">
    <citation type="journal article" date="2022" name="G3 (Bethesda)">
        <title>Whole-genome sequence and methylome profiling of the almond [Prunus dulcis (Mill.) D.A. Webb] cultivar 'Nonpareil'.</title>
        <authorList>
            <person name="D'Amico-Willman K.M."/>
            <person name="Ouma W.Z."/>
            <person name="Meulia T."/>
            <person name="Sideli G.M."/>
            <person name="Gradziel T.M."/>
            <person name="Fresnedo-Ramirez J."/>
        </authorList>
    </citation>
    <scope>NUCLEOTIDE SEQUENCE [LARGE SCALE GENOMIC DNA]</scope>
    <source>
        <strain evidence="2">Clone GOH B32 T37-40</strain>
    </source>
</reference>